<proteinExistence type="predicted"/>
<evidence type="ECO:0000259" key="2">
    <source>
        <dbReference type="Pfam" id="PF12146"/>
    </source>
</evidence>
<evidence type="ECO:0000313" key="4">
    <source>
        <dbReference type="Proteomes" id="UP000314901"/>
    </source>
</evidence>
<dbReference type="Proteomes" id="UP000314901">
    <property type="component" value="Chromosome"/>
</dbReference>
<dbReference type="Pfam" id="PF12146">
    <property type="entry name" value="Hydrolase_4"/>
    <property type="match status" value="1"/>
</dbReference>
<dbReference type="PANTHER" id="PTHR11614">
    <property type="entry name" value="PHOSPHOLIPASE-RELATED"/>
    <property type="match status" value="1"/>
</dbReference>
<dbReference type="SUPFAM" id="SSF53474">
    <property type="entry name" value="alpha/beta-Hydrolases"/>
    <property type="match status" value="1"/>
</dbReference>
<accession>A0AAX1F0W9</accession>
<feature type="active site" description="Nucleophile" evidence="1">
    <location>
        <position position="97"/>
    </location>
</feature>
<dbReference type="InterPro" id="IPR051044">
    <property type="entry name" value="MAG_DAG_Lipase"/>
</dbReference>
<evidence type="ECO:0000313" key="3">
    <source>
        <dbReference type="EMBL" id="QDC41665.1"/>
    </source>
</evidence>
<reference evidence="3 4" key="1">
    <citation type="journal article" date="2019" name="ISME J.">
        <title>Evolution in action: habitat transition from sediment to the pelagial leads to genome streamlining in Methylophilaceae.</title>
        <authorList>
            <person name="Salcher M."/>
            <person name="Schaefle D."/>
            <person name="Kaspar M."/>
            <person name="Neuenschwander S.M."/>
            <person name="Ghai R."/>
        </authorList>
    </citation>
    <scope>NUCLEOTIDE SEQUENCE [LARGE SCALE GENOMIC DNA]</scope>
    <source>
        <strain evidence="3 4">MMS-RVI-51</strain>
    </source>
</reference>
<dbReference type="AlphaFoldDB" id="A0AAX1F0W9"/>
<dbReference type="RefSeq" id="WP_139868678.1">
    <property type="nucleotide sequence ID" value="NZ_CP040949.1"/>
</dbReference>
<organism evidence="3 4">
    <name type="scientific">Candidatus Methylopumilus universalis</name>
    <dbReference type="NCBI Taxonomy" id="2588536"/>
    <lineage>
        <taxon>Bacteria</taxon>
        <taxon>Pseudomonadati</taxon>
        <taxon>Pseudomonadota</taxon>
        <taxon>Betaproteobacteria</taxon>
        <taxon>Nitrosomonadales</taxon>
        <taxon>Methylophilaceae</taxon>
        <taxon>Candidatus Methylopumilus</taxon>
    </lineage>
</organism>
<keyword evidence="3" id="KW-0378">Hydrolase</keyword>
<sequence>MTTVDSLLGPNGFIERKNLTTIVLLIHGLTGTPSEMKHLGRVISRKGISVACPELAGHCRSIQDLKKTKWQDWYISVEKVFDALREEFEHVFITGLSMGALMAMMIAAKRPGKVAGVIPLSTTFFYDGWNISKFQQKVLLPIVLYSPLKYFLEWEEKSPYGIKCERTRALVHSILQNKDARTADKIGYFKTPATVILESFHLIKATENIMKDVTCPLLIVHSTEDEMASIKNAYYVEKHVSSAHIETMYIDDTYHVVTLDKRKDDIGKRMAEFCYAIQGL</sequence>
<protein>
    <submittedName>
        <fullName evidence="3">Alpha/beta fold hydrolase</fullName>
    </submittedName>
</protein>
<dbReference type="GO" id="GO:0052689">
    <property type="term" value="F:carboxylic ester hydrolase activity"/>
    <property type="evidence" value="ECO:0007669"/>
    <property type="project" value="InterPro"/>
</dbReference>
<name>A0AAX1F0W9_9PROT</name>
<gene>
    <name evidence="3" type="ORF">FIT94_06400</name>
</gene>
<dbReference type="KEGG" id="muv:FIT94_06400"/>
<dbReference type="GeneID" id="66285522"/>
<dbReference type="InterPro" id="IPR012354">
    <property type="entry name" value="Esterase_lipase"/>
</dbReference>
<dbReference type="PIRSF" id="PIRSF017388">
    <property type="entry name" value="Esterase_lipase"/>
    <property type="match status" value="1"/>
</dbReference>
<dbReference type="EMBL" id="CP040953">
    <property type="protein sequence ID" value="QDC41665.1"/>
    <property type="molecule type" value="Genomic_DNA"/>
</dbReference>
<feature type="domain" description="Serine aminopeptidase S33" evidence="2">
    <location>
        <begin position="21"/>
        <end position="261"/>
    </location>
</feature>
<dbReference type="InterPro" id="IPR022742">
    <property type="entry name" value="Hydrolase_4"/>
</dbReference>
<feature type="active site" description="Charge relay system" evidence="1">
    <location>
        <position position="225"/>
    </location>
</feature>
<evidence type="ECO:0000256" key="1">
    <source>
        <dbReference type="PIRSR" id="PIRSR017388-1"/>
    </source>
</evidence>
<feature type="active site" description="Charge relay system" evidence="1">
    <location>
        <position position="255"/>
    </location>
</feature>
<dbReference type="InterPro" id="IPR029058">
    <property type="entry name" value="AB_hydrolase_fold"/>
</dbReference>
<dbReference type="Gene3D" id="3.40.50.1820">
    <property type="entry name" value="alpha/beta hydrolase"/>
    <property type="match status" value="1"/>
</dbReference>